<organism evidence="4">
    <name type="scientific">mine drainage metagenome</name>
    <dbReference type="NCBI Taxonomy" id="410659"/>
    <lineage>
        <taxon>unclassified sequences</taxon>
        <taxon>metagenomes</taxon>
        <taxon>ecological metagenomes</taxon>
    </lineage>
</organism>
<evidence type="ECO:0000256" key="2">
    <source>
        <dbReference type="ARBA" id="ARBA00022840"/>
    </source>
</evidence>
<keyword evidence="2 4" id="KW-0067">ATP-binding</keyword>
<evidence type="ECO:0000259" key="3">
    <source>
        <dbReference type="Pfam" id="PF01883"/>
    </source>
</evidence>
<accession>T1BT52</accession>
<reference evidence="4" key="2">
    <citation type="journal article" date="2014" name="ISME J.">
        <title>Microbial stratification in low pH oxic and suboxic macroscopic growths along an acid mine drainage.</title>
        <authorList>
            <person name="Mendez-Garcia C."/>
            <person name="Mesa V."/>
            <person name="Sprenger R.R."/>
            <person name="Richter M."/>
            <person name="Diez M.S."/>
            <person name="Solano J."/>
            <person name="Bargiela R."/>
            <person name="Golyshina O.V."/>
            <person name="Manteca A."/>
            <person name="Ramos J.L."/>
            <person name="Gallego J.R."/>
            <person name="Llorente I."/>
            <person name="Martins Dos Santos V.A."/>
            <person name="Jensen O.N."/>
            <person name="Pelaez A.I."/>
            <person name="Sanchez J."/>
            <person name="Ferrer M."/>
        </authorList>
    </citation>
    <scope>NUCLEOTIDE SEQUENCE</scope>
</reference>
<keyword evidence="1" id="KW-0547">Nucleotide-binding</keyword>
<dbReference type="InterPro" id="IPR052339">
    <property type="entry name" value="Fe-S_Maturation_MIP18"/>
</dbReference>
<dbReference type="Pfam" id="PF01883">
    <property type="entry name" value="FeS_assembly_P"/>
    <property type="match status" value="1"/>
</dbReference>
<dbReference type="Gene3D" id="3.40.50.300">
    <property type="entry name" value="P-loop containing nucleotide triphosphate hydrolases"/>
    <property type="match status" value="1"/>
</dbReference>
<reference evidence="4" key="1">
    <citation type="submission" date="2013-08" db="EMBL/GenBank/DDBJ databases">
        <authorList>
            <person name="Mendez C."/>
            <person name="Richter M."/>
            <person name="Ferrer M."/>
            <person name="Sanchez J."/>
        </authorList>
    </citation>
    <scope>NUCLEOTIDE SEQUENCE</scope>
</reference>
<comment type="caution">
    <text evidence="4">The sequence shown here is derived from an EMBL/GenBank/DDBJ whole genome shotgun (WGS) entry which is preliminary data.</text>
</comment>
<dbReference type="Pfam" id="PF10609">
    <property type="entry name" value="ParA"/>
    <property type="match status" value="1"/>
</dbReference>
<gene>
    <name evidence="4" type="ORF">B2A_04946</name>
</gene>
<dbReference type="PANTHER" id="PTHR42831:SF1">
    <property type="entry name" value="FE-S PROTEIN MATURATION AUXILIARY FACTOR YITW"/>
    <property type="match status" value="1"/>
</dbReference>
<dbReference type="SUPFAM" id="SSF52540">
    <property type="entry name" value="P-loop containing nucleoside triphosphate hydrolases"/>
    <property type="match status" value="1"/>
</dbReference>
<dbReference type="PANTHER" id="PTHR42831">
    <property type="entry name" value="FE-S PROTEIN MATURATION AUXILIARY FACTOR YITW"/>
    <property type="match status" value="1"/>
</dbReference>
<sequence>MPSREQVMERLATVIDPELHLPITELGMVEDVQIQGGKVICAVLLTVNGCPLQDRIERDVTAALSDLSGIESVEVRLGVMTPEQREQLAQRLRPTHKSSVTAEGSKIRVIICGSGKGGVGKSTVTVNLAAAL</sequence>
<protein>
    <submittedName>
        <fullName evidence="4">ATP-binding protein</fullName>
    </submittedName>
</protein>
<dbReference type="InterPro" id="IPR034904">
    <property type="entry name" value="FSCA_dom_sf"/>
</dbReference>
<dbReference type="InterPro" id="IPR033756">
    <property type="entry name" value="YlxH/NBP35"/>
</dbReference>
<proteinExistence type="predicted"/>
<dbReference type="SUPFAM" id="SSF117916">
    <property type="entry name" value="Fe-S cluster assembly (FSCA) domain-like"/>
    <property type="match status" value="1"/>
</dbReference>
<name>T1BT52_9ZZZZ</name>
<feature type="non-terminal residue" evidence="4">
    <location>
        <position position="132"/>
    </location>
</feature>
<dbReference type="Gene3D" id="3.30.300.130">
    <property type="entry name" value="Fe-S cluster assembly (FSCA)"/>
    <property type="match status" value="1"/>
</dbReference>
<dbReference type="InterPro" id="IPR027417">
    <property type="entry name" value="P-loop_NTPase"/>
</dbReference>
<evidence type="ECO:0000313" key="4">
    <source>
        <dbReference type="EMBL" id="EQD57145.1"/>
    </source>
</evidence>
<feature type="domain" description="MIP18 family-like" evidence="3">
    <location>
        <begin position="4"/>
        <end position="75"/>
    </location>
</feature>
<dbReference type="EMBL" id="AUZZ01003376">
    <property type="protein sequence ID" value="EQD57145.1"/>
    <property type="molecule type" value="Genomic_DNA"/>
</dbReference>
<dbReference type="GO" id="GO:0005524">
    <property type="term" value="F:ATP binding"/>
    <property type="evidence" value="ECO:0007669"/>
    <property type="project" value="UniProtKB-KW"/>
</dbReference>
<evidence type="ECO:0000256" key="1">
    <source>
        <dbReference type="ARBA" id="ARBA00022741"/>
    </source>
</evidence>
<dbReference type="InterPro" id="IPR002744">
    <property type="entry name" value="MIP18-like"/>
</dbReference>
<dbReference type="AlphaFoldDB" id="T1BT52"/>